<dbReference type="PANTHER" id="PTHR43684">
    <property type="match status" value="1"/>
</dbReference>
<dbReference type="CDD" id="cd06558">
    <property type="entry name" value="crotonase-like"/>
    <property type="match status" value="1"/>
</dbReference>
<keyword evidence="4" id="KW-0413">Isomerase</keyword>
<evidence type="ECO:0000256" key="2">
    <source>
        <dbReference type="ARBA" id="ARBA00005254"/>
    </source>
</evidence>
<dbReference type="Gene3D" id="1.10.12.10">
    <property type="entry name" value="Lyase 2-enoyl-coa Hydratase, Chain A, domain 2"/>
    <property type="match status" value="1"/>
</dbReference>
<comment type="caution">
    <text evidence="5">The sequence shown here is derived from an EMBL/GenBank/DDBJ whole genome shotgun (WGS) entry which is preliminary data.</text>
</comment>
<proteinExistence type="inferred from homology"/>
<protein>
    <submittedName>
        <fullName evidence="5">Enoyl-CoA hydratase/carnithine racemase</fullName>
    </submittedName>
</protein>
<dbReference type="AlphaFoldDB" id="A0A7X0JJ22"/>
<sequence length="258" mass="27468">MSAATPTANSHVLIERPADYEGVLVIRFNRPKKKNAITSSMYHRMTAALENANSDDTIRAVAFLGTEGCFSAGNDMADFLAHAVSGTDEPPAAALFIRALALAEKPMVSGVDGLAIGIGTTLNLHCDLTIASSRSLFKTPFVDLALVPEAASSLLAPRVMGHQRAFAMLVAGEGFSADAAHEAGLVWKVVEPQAVEAETLALAAKLSAKPPQALKIARDLVRGPRDDVLARMDEELTHFSARLKSAEARAAFEAFMRR</sequence>
<comment type="subcellular location">
    <subcellularLocation>
        <location evidence="1">Peroxisome</location>
    </subcellularLocation>
</comment>
<dbReference type="RefSeq" id="WP_184653972.1">
    <property type="nucleotide sequence ID" value="NZ_JACHBU010000002.1"/>
</dbReference>
<evidence type="ECO:0000313" key="6">
    <source>
        <dbReference type="Proteomes" id="UP000585437"/>
    </source>
</evidence>
<evidence type="ECO:0000256" key="4">
    <source>
        <dbReference type="ARBA" id="ARBA00023235"/>
    </source>
</evidence>
<dbReference type="Gene3D" id="3.90.226.10">
    <property type="entry name" value="2-enoyl-CoA Hydratase, Chain A, domain 1"/>
    <property type="match status" value="1"/>
</dbReference>
<reference evidence="5 6" key="1">
    <citation type="submission" date="2020-08" db="EMBL/GenBank/DDBJ databases">
        <title>The Agave Microbiome: Exploring the role of microbial communities in plant adaptations to desert environments.</title>
        <authorList>
            <person name="Partida-Martinez L.P."/>
        </authorList>
    </citation>
    <scope>NUCLEOTIDE SEQUENCE [LARGE SCALE GENOMIC DNA]</scope>
    <source>
        <strain evidence="5 6">AS3.12</strain>
    </source>
</reference>
<gene>
    <name evidence="5" type="ORF">F4695_000883</name>
</gene>
<evidence type="ECO:0000256" key="1">
    <source>
        <dbReference type="ARBA" id="ARBA00004275"/>
    </source>
</evidence>
<evidence type="ECO:0000313" key="5">
    <source>
        <dbReference type="EMBL" id="MBB6507551.1"/>
    </source>
</evidence>
<dbReference type="InterPro" id="IPR014748">
    <property type="entry name" value="Enoyl-CoA_hydra_C"/>
</dbReference>
<dbReference type="InterPro" id="IPR029045">
    <property type="entry name" value="ClpP/crotonase-like_dom_sf"/>
</dbReference>
<dbReference type="NCBIfam" id="NF004681">
    <property type="entry name" value="PRK06023.1"/>
    <property type="match status" value="1"/>
</dbReference>
<comment type="similarity">
    <text evidence="2">Belongs to the enoyl-CoA hydratase/isomerase family.</text>
</comment>
<name>A0A7X0JJ22_9HYPH</name>
<dbReference type="SUPFAM" id="SSF52096">
    <property type="entry name" value="ClpP/crotonase"/>
    <property type="match status" value="1"/>
</dbReference>
<keyword evidence="3" id="KW-0576">Peroxisome</keyword>
<dbReference type="EMBL" id="JACHBU010000002">
    <property type="protein sequence ID" value="MBB6507551.1"/>
    <property type="molecule type" value="Genomic_DNA"/>
</dbReference>
<accession>A0A7X0JJ22</accession>
<organism evidence="5 6">
    <name type="scientific">Rhizobium soli</name>
    <dbReference type="NCBI Taxonomy" id="424798"/>
    <lineage>
        <taxon>Bacteria</taxon>
        <taxon>Pseudomonadati</taxon>
        <taxon>Pseudomonadota</taxon>
        <taxon>Alphaproteobacteria</taxon>
        <taxon>Hyphomicrobiales</taxon>
        <taxon>Rhizobiaceae</taxon>
        <taxon>Rhizobium/Agrobacterium group</taxon>
        <taxon>Rhizobium</taxon>
    </lineage>
</organism>
<dbReference type="GO" id="GO:0004165">
    <property type="term" value="F:delta(3)-delta(2)-enoyl-CoA isomerase activity"/>
    <property type="evidence" value="ECO:0007669"/>
    <property type="project" value="UniProtKB-ARBA"/>
</dbReference>
<dbReference type="Proteomes" id="UP000585437">
    <property type="component" value="Unassembled WGS sequence"/>
</dbReference>
<evidence type="ECO:0000256" key="3">
    <source>
        <dbReference type="ARBA" id="ARBA00023140"/>
    </source>
</evidence>
<dbReference type="InterPro" id="IPR051053">
    <property type="entry name" value="ECH/Chromodomain_protein"/>
</dbReference>
<dbReference type="Pfam" id="PF00378">
    <property type="entry name" value="ECH_1"/>
    <property type="match status" value="1"/>
</dbReference>
<dbReference type="InterPro" id="IPR001753">
    <property type="entry name" value="Enoyl-CoA_hydra/iso"/>
</dbReference>
<dbReference type="PANTHER" id="PTHR43684:SF1">
    <property type="entry name" value="ENOYL-COA DELTA ISOMERASE 2"/>
    <property type="match status" value="1"/>
</dbReference>
<keyword evidence="6" id="KW-1185">Reference proteome</keyword>